<dbReference type="Pfam" id="PF03572">
    <property type="entry name" value="Peptidase_S41"/>
    <property type="match status" value="1"/>
</dbReference>
<feature type="signal peptide" evidence="2">
    <location>
        <begin position="1"/>
        <end position="20"/>
    </location>
</feature>
<feature type="domain" description="Tail specific protease" evidence="3">
    <location>
        <begin position="382"/>
        <end position="534"/>
    </location>
</feature>
<dbReference type="SUPFAM" id="SSF52096">
    <property type="entry name" value="ClpP/crotonase"/>
    <property type="match status" value="1"/>
</dbReference>
<sequence length="563" mass="65039">MKKKVFILLLILLSSSDISAQQNGKKSIKEAMIEYAYQDIEKAIGYYRKLKRQESEKYNFENENELNNLGYQLMNEDRKEDALKIFKLLVEEFPNSFNPHDSLGEAYLINGQEELAIESYRKSLELNPENKNAKWTIAQIQYQNRDKNKFDSVYTKQEYLDDLNELATRLTEINPHPYRYMTKEAFWGVVQEKKDLITDTTTYSEFIWHCSELIANINCGHSFIPGYFGQEREMLPDTLRFPLELINIDKRLYVAHALVNEDKIEVGTEIYSINGISGREILNDINKHIGTQGKVGNAGKRHLFNWQATAMIPYALRFPKTYEVIIKGKKEPIQLEMLENYEFPLAALNRCQETFCLDFSQENNTAIMKINNWDFYGGRFKILQKFIDDSFQEIIERKSRNLIIDVRGNGGGNSWGAAHLLRYLAKKPFTYFKEAPLGSEKLKPLNPFENTYQGHVYFLHDGRSGSTTGQLLALAKHHRIGTLIGEESNGGIVYTGGQRMNRLTNTGVFYMVGRVNHITNAPSVSEERGVFPDHYVVQTLKDFLTHTDTIMNYVIKLIAQDLK</sequence>
<feature type="chain" id="PRO_5024270418" evidence="2">
    <location>
        <begin position="21"/>
        <end position="563"/>
    </location>
</feature>
<evidence type="ECO:0000256" key="1">
    <source>
        <dbReference type="PROSITE-ProRule" id="PRU00339"/>
    </source>
</evidence>
<dbReference type="EMBL" id="VBUK01000003">
    <property type="protein sequence ID" value="TLF45284.1"/>
    <property type="molecule type" value="Genomic_DNA"/>
</dbReference>
<dbReference type="SMART" id="SM00028">
    <property type="entry name" value="TPR"/>
    <property type="match status" value="2"/>
</dbReference>
<feature type="repeat" description="TPR" evidence="1">
    <location>
        <begin position="97"/>
        <end position="130"/>
    </location>
</feature>
<dbReference type="SUPFAM" id="SSF48452">
    <property type="entry name" value="TPR-like"/>
    <property type="match status" value="1"/>
</dbReference>
<evidence type="ECO:0000313" key="4">
    <source>
        <dbReference type="EMBL" id="TLF45284.1"/>
    </source>
</evidence>
<dbReference type="GO" id="GO:0008236">
    <property type="term" value="F:serine-type peptidase activity"/>
    <property type="evidence" value="ECO:0007669"/>
    <property type="project" value="InterPro"/>
</dbReference>
<dbReference type="GO" id="GO:0006508">
    <property type="term" value="P:proteolysis"/>
    <property type="evidence" value="ECO:0007669"/>
    <property type="project" value="InterPro"/>
</dbReference>
<dbReference type="InterPro" id="IPR005151">
    <property type="entry name" value="Tail-specific_protease"/>
</dbReference>
<proteinExistence type="predicted"/>
<dbReference type="PROSITE" id="PS50005">
    <property type="entry name" value="TPR"/>
    <property type="match status" value="1"/>
</dbReference>
<dbReference type="AlphaFoldDB" id="A0A5R8M6U2"/>
<evidence type="ECO:0000259" key="3">
    <source>
        <dbReference type="Pfam" id="PF03572"/>
    </source>
</evidence>
<protein>
    <submittedName>
        <fullName evidence="4">Peptidase S41</fullName>
    </submittedName>
</protein>
<dbReference type="Gene3D" id="3.90.226.10">
    <property type="entry name" value="2-enoyl-CoA Hydratase, Chain A, domain 1"/>
    <property type="match status" value="1"/>
</dbReference>
<accession>A0A5R8M6U2</accession>
<gene>
    <name evidence="4" type="ORF">FEK29_07825</name>
</gene>
<name>A0A5R8M6U2_9FLAO</name>
<comment type="caution">
    <text evidence="4">The sequence shown here is derived from an EMBL/GenBank/DDBJ whole genome shotgun (WGS) entry which is preliminary data.</text>
</comment>
<dbReference type="RefSeq" id="WP_138257869.1">
    <property type="nucleotide sequence ID" value="NZ_VBUK01000003.1"/>
</dbReference>
<keyword evidence="5" id="KW-1185">Reference proteome</keyword>
<reference evidence="4 5" key="1">
    <citation type="journal article" date="2017" name="Int. J. Syst. Evol. Microbiol.">
        <title>Maripseudobacter aurantiacus gen. nov., sp. nov., a novel member of the family Flavobacteriaceae isolated from a sedimentation basin.</title>
        <authorList>
            <person name="Chen C."/>
            <person name="Su Y."/>
            <person name="Tao T."/>
            <person name="Fu G."/>
            <person name="Zhang C."/>
            <person name="Sun C."/>
            <person name="Zhang X."/>
            <person name="Wu M."/>
        </authorList>
    </citation>
    <scope>NUCLEOTIDE SEQUENCE [LARGE SCALE GENOMIC DNA]</scope>
    <source>
        <strain evidence="5">CDA4</strain>
    </source>
</reference>
<organism evidence="4 5">
    <name type="scientific">Maribacter aurantiacus</name>
    <dbReference type="NCBI Taxonomy" id="1882343"/>
    <lineage>
        <taxon>Bacteria</taxon>
        <taxon>Pseudomonadati</taxon>
        <taxon>Bacteroidota</taxon>
        <taxon>Flavobacteriia</taxon>
        <taxon>Flavobacteriales</taxon>
        <taxon>Flavobacteriaceae</taxon>
        <taxon>Maribacter</taxon>
    </lineage>
</organism>
<dbReference type="InterPro" id="IPR029045">
    <property type="entry name" value="ClpP/crotonase-like_dom_sf"/>
</dbReference>
<evidence type="ECO:0000256" key="2">
    <source>
        <dbReference type="SAM" id="SignalP"/>
    </source>
</evidence>
<dbReference type="Proteomes" id="UP000308382">
    <property type="component" value="Unassembled WGS sequence"/>
</dbReference>
<dbReference type="InterPro" id="IPR011990">
    <property type="entry name" value="TPR-like_helical_dom_sf"/>
</dbReference>
<evidence type="ECO:0000313" key="5">
    <source>
        <dbReference type="Proteomes" id="UP000308382"/>
    </source>
</evidence>
<dbReference type="OrthoDB" id="5480566at2"/>
<keyword evidence="1" id="KW-0802">TPR repeat</keyword>
<dbReference type="InterPro" id="IPR019734">
    <property type="entry name" value="TPR_rpt"/>
</dbReference>
<dbReference type="Gene3D" id="1.25.40.10">
    <property type="entry name" value="Tetratricopeptide repeat domain"/>
    <property type="match status" value="1"/>
</dbReference>
<keyword evidence="2" id="KW-0732">Signal</keyword>